<organism evidence="1 2">
    <name type="scientific">Colletotrichum shisoi</name>
    <dbReference type="NCBI Taxonomy" id="2078593"/>
    <lineage>
        <taxon>Eukaryota</taxon>
        <taxon>Fungi</taxon>
        <taxon>Dikarya</taxon>
        <taxon>Ascomycota</taxon>
        <taxon>Pezizomycotina</taxon>
        <taxon>Sordariomycetes</taxon>
        <taxon>Hypocreomycetidae</taxon>
        <taxon>Glomerellales</taxon>
        <taxon>Glomerellaceae</taxon>
        <taxon>Colletotrichum</taxon>
        <taxon>Colletotrichum destructivum species complex</taxon>
    </lineage>
</organism>
<protein>
    <submittedName>
        <fullName evidence="1">Uncharacterized protein</fullName>
    </submittedName>
</protein>
<sequence length="417" mass="45737">MIWTHSGQHDLLRLSAVLEMVDNLSQIDFDELISTPLHQVEVWHRGSRPIISKADPSCLVEVTIDSRGISHIERLRRPAGRPRSHYFVYTIIKAKQNVAVDFQFGLGRIASIGQTKLQITDAPKLAELTCFRFPSRAPGIRLATVDLASCWGITFFMTQSSTLAIHAHTQATPFAETTFGRLPPSTQAFVRWVYVPNPSADKISAFGVQLKVNSLGQPLVNNCTYLIRTPHRGDFHVGTHHDGTVKSFAVRMSNGSALVYTVSEQKPVSVLGVVPKGQECSDLSPSPSIGPALIADGCFASAVLKDVACIWVFRDGQTDFYRGLIIHYHGGSQQALGCCRLGVDPVERCADLARFAFALSELPRENAPPFRVVKVKVSPTPLTGSCLDEGWTRCPEGHILQVWATAMEVAMNIIPAI</sequence>
<evidence type="ECO:0000313" key="2">
    <source>
        <dbReference type="Proteomes" id="UP000326340"/>
    </source>
</evidence>
<dbReference type="AlphaFoldDB" id="A0A5Q4BL22"/>
<dbReference type="EMBL" id="PUHP01000966">
    <property type="protein sequence ID" value="TQN67269.1"/>
    <property type="molecule type" value="Genomic_DNA"/>
</dbReference>
<comment type="caution">
    <text evidence="1">The sequence shown here is derived from an EMBL/GenBank/DDBJ whole genome shotgun (WGS) entry which is preliminary data.</text>
</comment>
<keyword evidence="2" id="KW-1185">Reference proteome</keyword>
<accession>A0A5Q4BL22</accession>
<evidence type="ECO:0000313" key="1">
    <source>
        <dbReference type="EMBL" id="TQN67269.1"/>
    </source>
</evidence>
<dbReference type="OrthoDB" id="4843970at2759"/>
<reference evidence="1 2" key="1">
    <citation type="journal article" date="2019" name="Sci. Rep.">
        <title>Colletotrichum shisoi sp. nov., an anthracnose pathogen of Perilla frutescens in Japan: molecular phylogenetic, morphological and genomic evidence.</title>
        <authorList>
            <person name="Gan P."/>
            <person name="Tsushima A."/>
            <person name="Hiroyama R."/>
            <person name="Narusaka M."/>
            <person name="Takano Y."/>
            <person name="Narusaka Y."/>
            <person name="Kawaradani M."/>
            <person name="Damm U."/>
            <person name="Shirasu K."/>
        </authorList>
    </citation>
    <scope>NUCLEOTIDE SEQUENCE [LARGE SCALE GENOMIC DNA]</scope>
    <source>
        <strain evidence="1 2">PG-2018a</strain>
    </source>
</reference>
<proteinExistence type="predicted"/>
<dbReference type="Proteomes" id="UP000326340">
    <property type="component" value="Unassembled WGS sequence"/>
</dbReference>
<gene>
    <name evidence="1" type="ORF">CSHISOI_08049</name>
</gene>
<name>A0A5Q4BL22_9PEZI</name>